<evidence type="ECO:0000259" key="1">
    <source>
        <dbReference type="Pfam" id="PF14690"/>
    </source>
</evidence>
<dbReference type="PANTHER" id="PTHR33498:SF1">
    <property type="entry name" value="TRANSPOSASE FOR INSERTION SEQUENCE ELEMENT IS1557"/>
    <property type="match status" value="1"/>
</dbReference>
<gene>
    <name evidence="2" type="ORF">SLUN_01915</name>
</gene>
<dbReference type="Proteomes" id="UP000244201">
    <property type="component" value="Chromosome"/>
</dbReference>
<dbReference type="InterPro" id="IPR047951">
    <property type="entry name" value="Transpos_ISL3"/>
</dbReference>
<dbReference type="PANTHER" id="PTHR33498">
    <property type="entry name" value="TRANSPOSASE FOR INSERTION SEQUENCE ELEMENT IS1557"/>
    <property type="match status" value="1"/>
</dbReference>
<feature type="domain" description="Transposase IS204/IS1001/IS1096/IS1165 zinc-finger" evidence="1">
    <location>
        <begin position="12"/>
        <end position="55"/>
    </location>
</feature>
<dbReference type="KEGG" id="slk:SLUN_01915"/>
<name>A0A2R4SWD2_9ACTN</name>
<sequence length="59" mass="6474">MWITAMAGAEAAPCPDCGTVSRRVHDRYCRRLADVATGGQPVPIRLTVRRFRCEAPSCP</sequence>
<evidence type="ECO:0000313" key="2">
    <source>
        <dbReference type="EMBL" id="AVZ71179.1"/>
    </source>
</evidence>
<dbReference type="Pfam" id="PF14690">
    <property type="entry name" value="Zn_ribbon_ISL3"/>
    <property type="match status" value="1"/>
</dbReference>
<organism evidence="2 3">
    <name type="scientific">Streptomyces lunaelactis</name>
    <dbReference type="NCBI Taxonomy" id="1535768"/>
    <lineage>
        <taxon>Bacteria</taxon>
        <taxon>Bacillati</taxon>
        <taxon>Actinomycetota</taxon>
        <taxon>Actinomycetes</taxon>
        <taxon>Kitasatosporales</taxon>
        <taxon>Streptomycetaceae</taxon>
        <taxon>Streptomyces</taxon>
    </lineage>
</organism>
<proteinExistence type="predicted"/>
<accession>A0A2R4SWD2</accession>
<keyword evidence="3" id="KW-1185">Reference proteome</keyword>
<evidence type="ECO:0000313" key="3">
    <source>
        <dbReference type="Proteomes" id="UP000244201"/>
    </source>
</evidence>
<dbReference type="AlphaFoldDB" id="A0A2R4SWD2"/>
<dbReference type="EMBL" id="CP026304">
    <property type="protein sequence ID" value="AVZ71179.1"/>
    <property type="molecule type" value="Genomic_DNA"/>
</dbReference>
<dbReference type="InterPro" id="IPR029261">
    <property type="entry name" value="Transposase_Znf"/>
</dbReference>
<reference evidence="2 3" key="1">
    <citation type="submission" date="2018-01" db="EMBL/GenBank/DDBJ databases">
        <title>Complete genome sequence of Streptomyces lunaelactis MM109T, a Ferroverdin A producer isolated from cave moonmilk deposits.</title>
        <authorList>
            <person name="Naome A."/>
            <person name="Martinet L."/>
            <person name="Maciejewska M."/>
            <person name="Anderssen S."/>
            <person name="Adam D."/>
            <person name="Tenconi E."/>
            <person name="Deflandre B."/>
            <person name="Arguelles-Arias A."/>
            <person name="Calusinska M."/>
            <person name="Copieters W."/>
            <person name="Karim L."/>
            <person name="Hanikenne M."/>
            <person name="Baurain D."/>
            <person name="van Wezel G."/>
            <person name="Smargiasso N."/>
            <person name="de Pauw E."/>
            <person name="Delfosse P."/>
            <person name="Rigali S."/>
        </authorList>
    </citation>
    <scope>NUCLEOTIDE SEQUENCE [LARGE SCALE GENOMIC DNA]</scope>
    <source>
        <strain evidence="2 3">MM109</strain>
    </source>
</reference>
<protein>
    <recommendedName>
        <fullName evidence="1">Transposase IS204/IS1001/IS1096/IS1165 zinc-finger domain-containing protein</fullName>
    </recommendedName>
</protein>